<proteinExistence type="predicted"/>
<dbReference type="PANTHER" id="PTHR46112:SF2">
    <property type="entry name" value="XAA-PRO AMINOPEPTIDASE P-RELATED"/>
    <property type="match status" value="1"/>
</dbReference>
<protein>
    <submittedName>
        <fullName evidence="2">Peptidase M24</fullName>
    </submittedName>
</protein>
<name>A0A9Q9UTB7_9BURK</name>
<dbReference type="CDD" id="cd01066">
    <property type="entry name" value="APP_MetAP"/>
    <property type="match status" value="1"/>
</dbReference>
<comment type="caution">
    <text evidence="2">The sequence shown here is derived from an EMBL/GenBank/DDBJ whole genome shotgun (WGS) entry which is preliminary data.</text>
</comment>
<dbReference type="AlphaFoldDB" id="A0A9Q9UTB7"/>
<organism evidence="2 3">
    <name type="scientific">Burkholderia arboris</name>
    <dbReference type="NCBI Taxonomy" id="488730"/>
    <lineage>
        <taxon>Bacteria</taxon>
        <taxon>Pseudomonadati</taxon>
        <taxon>Pseudomonadota</taxon>
        <taxon>Betaproteobacteria</taxon>
        <taxon>Burkholderiales</taxon>
        <taxon>Burkholderiaceae</taxon>
        <taxon>Burkholderia</taxon>
        <taxon>Burkholderia cepacia complex</taxon>
    </lineage>
</organism>
<evidence type="ECO:0000313" key="3">
    <source>
        <dbReference type="Proteomes" id="UP000494172"/>
    </source>
</evidence>
<evidence type="ECO:0000259" key="1">
    <source>
        <dbReference type="Pfam" id="PF00557"/>
    </source>
</evidence>
<dbReference type="SUPFAM" id="SSF53092">
    <property type="entry name" value="Creatinase/prolidase N-terminal domain"/>
    <property type="match status" value="1"/>
</dbReference>
<gene>
    <name evidence="2" type="ORF">BAR24066_05543</name>
</gene>
<dbReference type="InterPro" id="IPR000994">
    <property type="entry name" value="Pept_M24"/>
</dbReference>
<feature type="domain" description="Peptidase M24" evidence="1">
    <location>
        <begin position="168"/>
        <end position="378"/>
    </location>
</feature>
<dbReference type="Proteomes" id="UP000494172">
    <property type="component" value="Unassembled WGS sequence"/>
</dbReference>
<evidence type="ECO:0000313" key="2">
    <source>
        <dbReference type="EMBL" id="VWC16057.1"/>
    </source>
</evidence>
<dbReference type="PANTHER" id="PTHR46112">
    <property type="entry name" value="AMINOPEPTIDASE"/>
    <property type="match status" value="1"/>
</dbReference>
<sequence>MAHLGRDVRDYRLRLMRELMDREGYDALAFTQGDFFQFVTNFHTDVLPWERPILCVVPRNGEPFAVLNELSTHHWRFTREAGHLWVDNAHYYAEHPRVQQRLPLVSQWSECVADWLRAAGLHRARIGCDAITGPLSRAAALLPGLRIEAAAGETRRLRVVKHAEEIQLMRDASALSDWLQDRYRENIRPGRLVQELDMAMAALFVTEAARRFPGEQFEVLRCWTLSGPASCAPHGDGRSAGATIENGHGLVNIVIPRINGLVIENERTWFCGKPSARQAQLFDIARAANEGACEAAIAGQPVCGIDAAAQAVFEKHGVADLIRHRTGHGMGLIGHEFPEDMAFNTRPLLAGEVYSAEPGLYEWGLGGFRFDDTVLVGERPEMLTKAPKDLASQTIA</sequence>
<dbReference type="Pfam" id="PF00557">
    <property type="entry name" value="Peptidase_M24"/>
    <property type="match status" value="1"/>
</dbReference>
<dbReference type="SUPFAM" id="SSF55920">
    <property type="entry name" value="Creatinase/aminopeptidase"/>
    <property type="match status" value="1"/>
</dbReference>
<dbReference type="EMBL" id="CABVPX010000028">
    <property type="protein sequence ID" value="VWC16057.1"/>
    <property type="molecule type" value="Genomic_DNA"/>
</dbReference>
<accession>A0A9Q9UTB7</accession>
<dbReference type="InterPro" id="IPR050659">
    <property type="entry name" value="Peptidase_M24B"/>
</dbReference>
<reference evidence="2 3" key="1">
    <citation type="submission" date="2019-09" db="EMBL/GenBank/DDBJ databases">
        <authorList>
            <person name="Depoorter E."/>
        </authorList>
    </citation>
    <scope>NUCLEOTIDE SEQUENCE [LARGE SCALE GENOMIC DNA]</scope>
    <source>
        <strain evidence="2">LMG 24066</strain>
    </source>
</reference>
<dbReference type="InterPro" id="IPR029149">
    <property type="entry name" value="Creatin/AminoP/Spt16_N"/>
</dbReference>
<dbReference type="Gene3D" id="3.90.230.10">
    <property type="entry name" value="Creatinase/methionine aminopeptidase superfamily"/>
    <property type="match status" value="1"/>
</dbReference>
<dbReference type="InterPro" id="IPR036005">
    <property type="entry name" value="Creatinase/aminopeptidase-like"/>
</dbReference>
<dbReference type="Gene3D" id="3.40.350.10">
    <property type="entry name" value="Creatinase/prolidase N-terminal domain"/>
    <property type="match status" value="1"/>
</dbReference>
<dbReference type="RefSeq" id="WP_059241775.1">
    <property type="nucleotide sequence ID" value="NZ_CABVPX010000028.1"/>
</dbReference>